<organism evidence="1 2">
    <name type="scientific">Ruoffia tabacinasalis</name>
    <dbReference type="NCBI Taxonomy" id="87458"/>
    <lineage>
        <taxon>Bacteria</taxon>
        <taxon>Bacillati</taxon>
        <taxon>Bacillota</taxon>
        <taxon>Bacilli</taxon>
        <taxon>Lactobacillales</taxon>
        <taxon>Aerococcaceae</taxon>
        <taxon>Ruoffia</taxon>
    </lineage>
</organism>
<dbReference type="AlphaFoldDB" id="A0A5R9DVI3"/>
<dbReference type="SUPFAM" id="SSF48179">
    <property type="entry name" value="6-phosphogluconate dehydrogenase C-terminal domain-like"/>
    <property type="match status" value="1"/>
</dbReference>
<gene>
    <name evidence="1" type="ORF">FEZ33_09395</name>
</gene>
<dbReference type="OrthoDB" id="9804542at2"/>
<dbReference type="EMBL" id="VBSP01000038">
    <property type="protein sequence ID" value="TLQ40115.1"/>
    <property type="molecule type" value="Genomic_DNA"/>
</dbReference>
<evidence type="ECO:0000313" key="2">
    <source>
        <dbReference type="Proteomes" id="UP000306420"/>
    </source>
</evidence>
<dbReference type="InterPro" id="IPR008927">
    <property type="entry name" value="6-PGluconate_DH-like_C_sf"/>
</dbReference>
<reference evidence="1 2" key="1">
    <citation type="submission" date="2019-05" db="EMBL/GenBank/DDBJ databases">
        <title>The metagenome of a microbial culture collection derived from dairy environment covers the genomic content of the human microbiome.</title>
        <authorList>
            <person name="Roder T."/>
            <person name="Wuthrich D."/>
            <person name="Sattari Z."/>
            <person name="Von Ah U."/>
            <person name="Bar C."/>
            <person name="Ronchi F."/>
            <person name="Macpherson A.J."/>
            <person name="Ganal-Vonarburg S.C."/>
            <person name="Bruggmann R."/>
            <person name="Vergeres G."/>
        </authorList>
    </citation>
    <scope>NUCLEOTIDE SEQUENCE [LARGE SCALE GENOMIC DNA]</scope>
    <source>
        <strain evidence="1 2">FAM 24227</strain>
    </source>
</reference>
<accession>A0A5R9DVI3</accession>
<dbReference type="InterPro" id="IPR013328">
    <property type="entry name" value="6PGD_dom2"/>
</dbReference>
<name>A0A5R9DVI3_9LACT</name>
<evidence type="ECO:0000313" key="1">
    <source>
        <dbReference type="EMBL" id="TLQ40115.1"/>
    </source>
</evidence>
<dbReference type="Gene3D" id="1.10.1040.10">
    <property type="entry name" value="N-(1-d-carboxylethyl)-l-norvaline Dehydrogenase, domain 2"/>
    <property type="match status" value="1"/>
</dbReference>
<protein>
    <submittedName>
        <fullName evidence="1">Uncharacterized protein</fullName>
    </submittedName>
</protein>
<comment type="caution">
    <text evidence="1">The sequence shown here is derived from an EMBL/GenBank/DDBJ whole genome shotgun (WGS) entry which is preliminary data.</text>
</comment>
<sequence>MIESALMDNIHEELAKDTQLTQFNQKVHASGEAKWMVGEALQEEIPTPVISLSLMKSNASLTDQPFSNQVLSAMRYNFGGHKEY</sequence>
<dbReference type="Proteomes" id="UP000306420">
    <property type="component" value="Unassembled WGS sequence"/>
</dbReference>
<dbReference type="RefSeq" id="WP_138405128.1">
    <property type="nucleotide sequence ID" value="NZ_VBSP01000038.1"/>
</dbReference>
<proteinExistence type="predicted"/>